<keyword evidence="2" id="KW-1185">Reference proteome</keyword>
<evidence type="ECO:0000313" key="1">
    <source>
        <dbReference type="EMBL" id="RIB28351.1"/>
    </source>
</evidence>
<reference evidence="1 2" key="1">
    <citation type="submission" date="2018-06" db="EMBL/GenBank/DDBJ databases">
        <title>Comparative genomics reveals the genomic features of Rhizophagus irregularis, R. cerebriforme, R. diaphanum and Gigaspora rosea, and their symbiotic lifestyle signature.</title>
        <authorList>
            <person name="Morin E."/>
            <person name="San Clemente H."/>
            <person name="Chen E.C.H."/>
            <person name="De La Providencia I."/>
            <person name="Hainaut M."/>
            <person name="Kuo A."/>
            <person name="Kohler A."/>
            <person name="Murat C."/>
            <person name="Tang N."/>
            <person name="Roy S."/>
            <person name="Loubradou J."/>
            <person name="Henrissat B."/>
            <person name="Grigoriev I.V."/>
            <person name="Corradi N."/>
            <person name="Roux C."/>
            <person name="Martin F.M."/>
        </authorList>
    </citation>
    <scope>NUCLEOTIDE SEQUENCE [LARGE SCALE GENOMIC DNA]</scope>
    <source>
        <strain evidence="1 2">DAOM 194757</strain>
    </source>
</reference>
<comment type="caution">
    <text evidence="1">The sequence shown here is derived from an EMBL/GenBank/DDBJ whole genome shotgun (WGS) entry which is preliminary data.</text>
</comment>
<gene>
    <name evidence="1" type="ORF">C2G38_2158113</name>
</gene>
<dbReference type="Proteomes" id="UP000266673">
    <property type="component" value="Unassembled WGS sequence"/>
</dbReference>
<name>A0A397W2P8_9GLOM</name>
<proteinExistence type="predicted"/>
<protein>
    <submittedName>
        <fullName evidence="1">Uncharacterized protein</fullName>
    </submittedName>
</protein>
<dbReference type="OrthoDB" id="2434709at2759"/>
<sequence>MLSHEYGEELAVTIPYIKLQNDNSGIGGEAALDKNKNKKILEIVCSPNLKHVAALHEDNDISLCFILSQESKEEFLTNVKTINIGNISINVKINTILDNSFN</sequence>
<dbReference type="EMBL" id="QKWP01000068">
    <property type="protein sequence ID" value="RIB28351.1"/>
    <property type="molecule type" value="Genomic_DNA"/>
</dbReference>
<dbReference type="AlphaFoldDB" id="A0A397W2P8"/>
<accession>A0A397W2P8</accession>
<evidence type="ECO:0000313" key="2">
    <source>
        <dbReference type="Proteomes" id="UP000266673"/>
    </source>
</evidence>
<organism evidence="1 2">
    <name type="scientific">Gigaspora rosea</name>
    <dbReference type="NCBI Taxonomy" id="44941"/>
    <lineage>
        <taxon>Eukaryota</taxon>
        <taxon>Fungi</taxon>
        <taxon>Fungi incertae sedis</taxon>
        <taxon>Mucoromycota</taxon>
        <taxon>Glomeromycotina</taxon>
        <taxon>Glomeromycetes</taxon>
        <taxon>Diversisporales</taxon>
        <taxon>Gigasporaceae</taxon>
        <taxon>Gigaspora</taxon>
    </lineage>
</organism>